<dbReference type="EMBL" id="FLQW01002641">
    <property type="protein sequence ID" value="SBS93823.1"/>
    <property type="molecule type" value="Genomic_DNA"/>
</dbReference>
<dbReference type="AlphaFoldDB" id="A0A1A8WPN2"/>
<evidence type="ECO:0000313" key="1">
    <source>
        <dbReference type="EMBL" id="SBS93823.1"/>
    </source>
</evidence>
<accession>A0A1A8WPN2</accession>
<evidence type="ECO:0000313" key="2">
    <source>
        <dbReference type="Proteomes" id="UP000078597"/>
    </source>
</evidence>
<dbReference type="Proteomes" id="UP000078597">
    <property type="component" value="Unassembled WGS sequence"/>
</dbReference>
<proteinExistence type="predicted"/>
<sequence>MEDRYKKQNNRGQKENLYNTWEINDIIMKESYAHVVFKQKINDNNNNIDNIDNIDNTDNIDNIDNTDNTDNKIIRKKDFHFL</sequence>
<reference evidence="2" key="1">
    <citation type="submission" date="2016-05" db="EMBL/GenBank/DDBJ databases">
        <authorList>
            <person name="Naeem Raeece"/>
        </authorList>
    </citation>
    <scope>NUCLEOTIDE SEQUENCE [LARGE SCALE GENOMIC DNA]</scope>
</reference>
<gene>
    <name evidence="1" type="ORF">PMALA_041000</name>
</gene>
<organism evidence="1 2">
    <name type="scientific">Plasmodium malariae</name>
    <dbReference type="NCBI Taxonomy" id="5858"/>
    <lineage>
        <taxon>Eukaryota</taxon>
        <taxon>Sar</taxon>
        <taxon>Alveolata</taxon>
        <taxon>Apicomplexa</taxon>
        <taxon>Aconoidasida</taxon>
        <taxon>Haemosporida</taxon>
        <taxon>Plasmodiidae</taxon>
        <taxon>Plasmodium</taxon>
        <taxon>Plasmodium (Plasmodium)</taxon>
    </lineage>
</organism>
<protein>
    <submittedName>
        <fullName evidence="1">Uncharacterized protein</fullName>
    </submittedName>
</protein>
<name>A0A1A8WPN2_PLAMA</name>